<dbReference type="RefSeq" id="XP_022361371.1">
    <property type="nucleotide sequence ID" value="XM_022505663.1"/>
</dbReference>
<comment type="function">
    <text evidence="2">Converts O-phosphoseryl-tRNA(Sec) to selenocysteinyl-tRNA(Sec) required for selenoprotein biosynthesis.</text>
</comment>
<evidence type="ECO:0000256" key="12">
    <source>
        <dbReference type="ARBA" id="ARBA00023266"/>
    </source>
</evidence>
<dbReference type="Proteomes" id="UP000248482">
    <property type="component" value="Unplaced"/>
</dbReference>
<keyword evidence="10" id="KW-0663">Pyridoxal phosphate</keyword>
<dbReference type="OrthoDB" id="10263545at2759"/>
<dbReference type="InterPro" id="IPR015424">
    <property type="entry name" value="PyrdxlP-dep_Trfase"/>
</dbReference>
<comment type="cofactor">
    <cofactor evidence="1">
        <name>pyridoxal 5'-phosphate</name>
        <dbReference type="ChEBI" id="CHEBI:597326"/>
    </cofactor>
</comment>
<dbReference type="NCBIfam" id="TIGR03531">
    <property type="entry name" value="selenium_SpcS"/>
    <property type="match status" value="1"/>
</dbReference>
<sequence length="249" mass="27502">MQMADCPSIKGKDGARVGRIDAFVQSLDKNFMVPVGGAIIAGFNDSFIQEISKMYPGRASASPSLDVLITLLSLGSNGYKKLLKERKEMFSYLSSQLEKLSECYNERLLYTPHNPISLAMTLKTLSEHRDRSVTQLGSMLFTRQVSGARVVPLGSVQAVSGHTFRGFMAHTNNYPCAYLNAAAAVGMKTQDVDLFVKRLDKCLKTVRKEQNKESNASAVENYNKTEDVDIEEMALKLDNVLLDTSQNSS</sequence>
<evidence type="ECO:0000256" key="3">
    <source>
        <dbReference type="ARBA" id="ARBA00004822"/>
    </source>
</evidence>
<dbReference type="InterPro" id="IPR015421">
    <property type="entry name" value="PyrdxlP-dep_Trfase_major"/>
</dbReference>
<evidence type="ECO:0000256" key="9">
    <source>
        <dbReference type="ARBA" id="ARBA00022884"/>
    </source>
</evidence>
<keyword evidence="11" id="KW-0648">Protein biosynthesis</keyword>
<protein>
    <recommendedName>
        <fullName evidence="6">O-phosphoseryl-tRNA(Sec) selenium transferase</fullName>
        <ecNumber evidence="5">2.9.1.2</ecNumber>
    </recommendedName>
    <alternativeName>
        <fullName evidence="14">Selenocysteine synthase</fullName>
    </alternativeName>
    <alternativeName>
        <fullName evidence="15">Selenocysteinyl-tRNA(Sec) synthase</fullName>
    </alternativeName>
    <alternativeName>
        <fullName evidence="16">Sep-tRNA:Sec-tRNA synthase</fullName>
    </alternativeName>
</protein>
<dbReference type="GO" id="GO:0001514">
    <property type="term" value="P:selenocysteine incorporation"/>
    <property type="evidence" value="ECO:0007669"/>
    <property type="project" value="TreeGrafter"/>
</dbReference>
<evidence type="ECO:0000256" key="13">
    <source>
        <dbReference type="ARBA" id="ARBA00026053"/>
    </source>
</evidence>
<dbReference type="GO" id="GO:0001717">
    <property type="term" value="P:conversion of seryl-tRNAsec to selenocys-tRNAsec"/>
    <property type="evidence" value="ECO:0007669"/>
    <property type="project" value="InterPro"/>
</dbReference>
<evidence type="ECO:0000256" key="17">
    <source>
        <dbReference type="ARBA" id="ARBA00048808"/>
    </source>
</evidence>
<dbReference type="UniPathway" id="UPA00906">
    <property type="reaction ID" value="UER00898"/>
</dbReference>
<dbReference type="Gene3D" id="3.40.640.10">
    <property type="entry name" value="Type I PLP-dependent aspartate aminotransferase-like (Major domain)"/>
    <property type="match status" value="1"/>
</dbReference>
<evidence type="ECO:0000256" key="8">
    <source>
        <dbReference type="ARBA" id="ARBA00022679"/>
    </source>
</evidence>
<evidence type="ECO:0000256" key="2">
    <source>
        <dbReference type="ARBA" id="ARBA00002552"/>
    </source>
</evidence>
<comment type="subunit">
    <text evidence="13">Homotetramer formed by a catalytic dimer and a non-catalytic dimer serving as a binding platform that orients tRNASec for catalysis. Each tetramer binds the CCA ends of two tRNAs which point to the active sites of the catalytic dimer.</text>
</comment>
<evidence type="ECO:0000256" key="14">
    <source>
        <dbReference type="ARBA" id="ARBA00030669"/>
    </source>
</evidence>
<evidence type="ECO:0000256" key="4">
    <source>
        <dbReference type="ARBA" id="ARBA00007037"/>
    </source>
</evidence>
<evidence type="ECO:0000256" key="15">
    <source>
        <dbReference type="ARBA" id="ARBA00032048"/>
    </source>
</evidence>
<evidence type="ECO:0000256" key="10">
    <source>
        <dbReference type="ARBA" id="ARBA00022898"/>
    </source>
</evidence>
<evidence type="ECO:0000256" key="7">
    <source>
        <dbReference type="ARBA" id="ARBA00022555"/>
    </source>
</evidence>
<name>A0A2Y9JLB9_ENHLU</name>
<dbReference type="EC" id="2.9.1.2" evidence="5"/>
<comment type="pathway">
    <text evidence="3">Aminoacyl-tRNA biosynthesis; selenocysteinyl-tRNA(Sec) biosynthesis; selenocysteinyl-tRNA(Sec) from L-seryl-tRNA(Sec) (archaeal/eukaryal route): step 2/2.</text>
</comment>
<dbReference type="KEGG" id="elk:111148868"/>
<comment type="catalytic activity">
    <reaction evidence="17">
        <text>O-phospho-L-seryl-tRNA(Sec) + selenophosphate + H2O = L-selenocysteinyl-tRNA(Sec) + 2 phosphate</text>
        <dbReference type="Rhea" id="RHEA:25041"/>
        <dbReference type="Rhea" id="RHEA-COMP:9743"/>
        <dbReference type="Rhea" id="RHEA-COMP:9947"/>
        <dbReference type="ChEBI" id="CHEBI:15377"/>
        <dbReference type="ChEBI" id="CHEBI:16144"/>
        <dbReference type="ChEBI" id="CHEBI:43474"/>
        <dbReference type="ChEBI" id="CHEBI:78551"/>
        <dbReference type="ChEBI" id="CHEBI:78573"/>
        <dbReference type="EC" id="2.9.1.2"/>
    </reaction>
</comment>
<dbReference type="Pfam" id="PF05889">
    <property type="entry name" value="SepSecS"/>
    <property type="match status" value="1"/>
</dbReference>
<evidence type="ECO:0000313" key="18">
    <source>
        <dbReference type="Proteomes" id="UP000248482"/>
    </source>
</evidence>
<keyword evidence="18" id="KW-1185">Reference proteome</keyword>
<reference evidence="19" key="1">
    <citation type="submission" date="2025-08" db="UniProtKB">
        <authorList>
            <consortium name="RefSeq"/>
        </authorList>
    </citation>
    <scope>IDENTIFICATION</scope>
    <source>
        <tissue evidence="19">Blood</tissue>
    </source>
</reference>
<evidence type="ECO:0000256" key="6">
    <source>
        <dbReference type="ARBA" id="ARBA00021963"/>
    </source>
</evidence>
<keyword evidence="8" id="KW-0808">Transferase</keyword>
<comment type="similarity">
    <text evidence="4">Belongs to the SepSecS family.</text>
</comment>
<evidence type="ECO:0000256" key="11">
    <source>
        <dbReference type="ARBA" id="ARBA00022917"/>
    </source>
</evidence>
<proteinExistence type="inferred from homology"/>
<keyword evidence="12" id="KW-0711">Selenium</keyword>
<evidence type="ECO:0000256" key="16">
    <source>
        <dbReference type="ARBA" id="ARBA00032693"/>
    </source>
</evidence>
<evidence type="ECO:0000256" key="5">
    <source>
        <dbReference type="ARBA" id="ARBA00012464"/>
    </source>
</evidence>
<evidence type="ECO:0000256" key="1">
    <source>
        <dbReference type="ARBA" id="ARBA00001933"/>
    </source>
</evidence>
<organism evidence="18 19">
    <name type="scientific">Enhydra lutris kenyoni</name>
    <name type="common">northern sea otter</name>
    <dbReference type="NCBI Taxonomy" id="391180"/>
    <lineage>
        <taxon>Eukaryota</taxon>
        <taxon>Metazoa</taxon>
        <taxon>Chordata</taxon>
        <taxon>Craniata</taxon>
        <taxon>Vertebrata</taxon>
        <taxon>Euteleostomi</taxon>
        <taxon>Mammalia</taxon>
        <taxon>Eutheria</taxon>
        <taxon>Laurasiatheria</taxon>
        <taxon>Carnivora</taxon>
        <taxon>Caniformia</taxon>
        <taxon>Musteloidea</taxon>
        <taxon>Mustelidae</taxon>
        <taxon>Lutrinae</taxon>
        <taxon>Enhydra</taxon>
    </lineage>
</organism>
<dbReference type="SUPFAM" id="SSF53383">
    <property type="entry name" value="PLP-dependent transferases"/>
    <property type="match status" value="1"/>
</dbReference>
<dbReference type="GeneID" id="111148868"/>
<dbReference type="PANTHER" id="PTHR12944:SF2">
    <property type="entry name" value="O-PHOSPHOSERYL-TRNA(SEC) SELENIUM TRANSFERASE"/>
    <property type="match status" value="1"/>
</dbReference>
<accession>A0A2Y9JLB9</accession>
<dbReference type="InterPro" id="IPR019872">
    <property type="entry name" value="Sec-tRNA_Se_transferase"/>
</dbReference>
<dbReference type="STRING" id="391180.A0A2Y9JLB9"/>
<dbReference type="PANTHER" id="PTHR12944">
    <property type="entry name" value="SOLUBLE LIVER ANTIGEN/LIVER PANCREAS ANTIGEN"/>
    <property type="match status" value="1"/>
</dbReference>
<dbReference type="AlphaFoldDB" id="A0A2Y9JLB9"/>
<dbReference type="GO" id="GO:0000049">
    <property type="term" value="F:tRNA binding"/>
    <property type="evidence" value="ECO:0007669"/>
    <property type="project" value="UniProtKB-KW"/>
</dbReference>
<keyword evidence="9" id="KW-0694">RNA-binding</keyword>
<evidence type="ECO:0000313" key="19">
    <source>
        <dbReference type="RefSeq" id="XP_022361371.1"/>
    </source>
</evidence>
<dbReference type="GO" id="GO:0098621">
    <property type="term" value="F:O-phosphoseryl-tRNA(Sec) selenium transferase activity"/>
    <property type="evidence" value="ECO:0007669"/>
    <property type="project" value="UniProtKB-EC"/>
</dbReference>
<gene>
    <name evidence="19" type="primary">LOC111148868</name>
</gene>
<dbReference type="InterPro" id="IPR008829">
    <property type="entry name" value="SepSecS/SepCysS"/>
</dbReference>
<keyword evidence="7" id="KW-0820">tRNA-binding</keyword>